<feature type="non-terminal residue" evidence="4">
    <location>
        <position position="313"/>
    </location>
</feature>
<comment type="cofactor">
    <cofactor evidence="1">
        <name>pyridoxal 5'-phosphate</name>
        <dbReference type="ChEBI" id="CHEBI:597326"/>
    </cofactor>
</comment>
<dbReference type="Gene3D" id="3.40.50.1100">
    <property type="match status" value="2"/>
</dbReference>
<evidence type="ECO:0000256" key="1">
    <source>
        <dbReference type="ARBA" id="ARBA00001933"/>
    </source>
</evidence>
<dbReference type="SUPFAM" id="SSF53686">
    <property type="entry name" value="Tryptophan synthase beta subunit-like PLP-dependent enzymes"/>
    <property type="match status" value="1"/>
</dbReference>
<evidence type="ECO:0000313" key="4">
    <source>
        <dbReference type="EMBL" id="MBN4077316.1"/>
    </source>
</evidence>
<organism evidence="4 5">
    <name type="scientific">Sulfobacillus acidophilus</name>
    <dbReference type="NCBI Taxonomy" id="53633"/>
    <lineage>
        <taxon>Bacteria</taxon>
        <taxon>Bacillati</taxon>
        <taxon>Bacillota</taxon>
        <taxon>Clostridia</taxon>
        <taxon>Eubacteriales</taxon>
        <taxon>Clostridiales Family XVII. Incertae Sedis</taxon>
        <taxon>Sulfobacillus</taxon>
    </lineage>
</organism>
<evidence type="ECO:0000313" key="5">
    <source>
        <dbReference type="Proteomes" id="UP000765003"/>
    </source>
</evidence>
<dbReference type="InterPro" id="IPR001216">
    <property type="entry name" value="P-phosphate_BS"/>
</dbReference>
<feature type="domain" description="Tryptophan synthase beta chain-like PALP" evidence="3">
    <location>
        <begin position="13"/>
        <end position="309"/>
    </location>
</feature>
<dbReference type="EMBL" id="JAFITA010000001">
    <property type="protein sequence ID" value="MBN4077316.1"/>
    <property type="molecule type" value="Genomic_DNA"/>
</dbReference>
<dbReference type="PANTHER" id="PTHR10314">
    <property type="entry name" value="CYSTATHIONINE BETA-SYNTHASE"/>
    <property type="match status" value="1"/>
</dbReference>
<gene>
    <name evidence="4" type="ORF">JYT19_00225</name>
</gene>
<evidence type="ECO:0000259" key="3">
    <source>
        <dbReference type="Pfam" id="PF00291"/>
    </source>
</evidence>
<dbReference type="InterPro" id="IPR036052">
    <property type="entry name" value="TrpB-like_PALP_sf"/>
</dbReference>
<sequence>MSLKNNAASSIIDTIGNTPIVKLNNITKDLLANVYVKCEFMNPGGSIKDRIAIYMVNQAEKKGLLKKGGTIVEATSGNTGVGLAMVAAIRGYKCIFVMADKQSEEKRIVLKSMGAKVLICPTDVAANDERSYYRVAKKQARDIPNSFYANQYFNEDNILAHYYSTGPEIYNQCGDELDYFICSIGTGGTVTGVSKYLREKNKNIKIIGVDPKGSIFYDLFHTGKAPVPHPYYVEGIGEDFMPKTMDLKSMDDIVQVEDGESFQMARRLIKEEGLLVGGSSGSALLGAIKFLKKEPEKYKNKNVLVILPDSSSR</sequence>
<dbReference type="Proteomes" id="UP000765003">
    <property type="component" value="Unassembled WGS sequence"/>
</dbReference>
<proteinExistence type="predicted"/>
<keyword evidence="5" id="KW-1185">Reference proteome</keyword>
<name>A0ABS3AWC0_9FIRM</name>
<evidence type="ECO:0000256" key="2">
    <source>
        <dbReference type="ARBA" id="ARBA00022898"/>
    </source>
</evidence>
<dbReference type="PROSITE" id="PS00901">
    <property type="entry name" value="CYS_SYNTHASE"/>
    <property type="match status" value="1"/>
</dbReference>
<accession>A0ABS3AWC0</accession>
<comment type="caution">
    <text evidence="4">The sequence shown here is derived from an EMBL/GenBank/DDBJ whole genome shotgun (WGS) entry which is preliminary data.</text>
</comment>
<protein>
    <submittedName>
        <fullName evidence="4">Cysteine synthase family protein</fullName>
    </submittedName>
</protein>
<dbReference type="Pfam" id="PF00291">
    <property type="entry name" value="PALP"/>
    <property type="match status" value="1"/>
</dbReference>
<dbReference type="CDD" id="cd01561">
    <property type="entry name" value="CBS_like"/>
    <property type="match status" value="1"/>
</dbReference>
<keyword evidence="2" id="KW-0663">Pyridoxal phosphate</keyword>
<dbReference type="InterPro" id="IPR001926">
    <property type="entry name" value="TrpB-like_PALP"/>
</dbReference>
<reference evidence="4" key="1">
    <citation type="submission" date="2021-02" db="EMBL/GenBank/DDBJ databases">
        <title>Activity-based single-cell genomes from oceanic crustal fluid captures similar information to metagenomic and metatranscriptomic surveys with orders of magnitude less sampling.</title>
        <authorList>
            <person name="D'Angelo T.S."/>
            <person name="Orcutt B.N."/>
        </authorList>
    </citation>
    <scope>NUCLEOTIDE SEQUENCE [LARGE SCALE GENOMIC DNA]</scope>
    <source>
        <strain evidence="4">AH-315-E05</strain>
    </source>
</reference>
<dbReference type="InterPro" id="IPR050214">
    <property type="entry name" value="Cys_Synth/Cystath_Beta-Synth"/>
</dbReference>